<dbReference type="PROSITE" id="PS00174">
    <property type="entry name" value="P_GLUCOSE_ISOMERASE_2"/>
    <property type="match status" value="1"/>
</dbReference>
<dbReference type="InterPro" id="IPR035476">
    <property type="entry name" value="SIS_PGI_1"/>
</dbReference>
<dbReference type="Pfam" id="PF00342">
    <property type="entry name" value="PGI"/>
    <property type="match status" value="1"/>
</dbReference>
<comment type="subcellular location">
    <subcellularLocation>
        <location evidence="8">Cytoplasm</location>
    </subcellularLocation>
</comment>
<dbReference type="PRINTS" id="PR00662">
    <property type="entry name" value="G6PISOMERASE"/>
</dbReference>
<organism evidence="10 11">
    <name type="scientific">Bifidobacterium actinocoloniiforme DSM 22766</name>
    <dbReference type="NCBI Taxonomy" id="1437605"/>
    <lineage>
        <taxon>Bacteria</taxon>
        <taxon>Bacillati</taxon>
        <taxon>Actinomycetota</taxon>
        <taxon>Actinomycetes</taxon>
        <taxon>Bifidobacteriales</taxon>
        <taxon>Bifidobacteriaceae</taxon>
        <taxon>Bifidobacterium</taxon>
    </lineage>
</organism>
<comment type="catalytic activity">
    <reaction evidence="7 8 9">
        <text>alpha-D-glucose 6-phosphate = beta-D-fructose 6-phosphate</text>
        <dbReference type="Rhea" id="RHEA:11816"/>
        <dbReference type="ChEBI" id="CHEBI:57634"/>
        <dbReference type="ChEBI" id="CHEBI:58225"/>
        <dbReference type="EC" id="5.3.1.9"/>
    </reaction>
</comment>
<evidence type="ECO:0000313" key="10">
    <source>
        <dbReference type="EMBL" id="KFI40581.1"/>
    </source>
</evidence>
<gene>
    <name evidence="8" type="primary">pgi</name>
    <name evidence="10" type="ORF">BACT_1285</name>
</gene>
<dbReference type="InterPro" id="IPR035482">
    <property type="entry name" value="SIS_PGI_2"/>
</dbReference>
<dbReference type="EC" id="5.3.1.9" evidence="8"/>
<dbReference type="GO" id="GO:0097367">
    <property type="term" value="F:carbohydrate derivative binding"/>
    <property type="evidence" value="ECO:0007669"/>
    <property type="project" value="InterPro"/>
</dbReference>
<dbReference type="GO" id="GO:0006094">
    <property type="term" value="P:gluconeogenesis"/>
    <property type="evidence" value="ECO:0007669"/>
    <property type="project" value="UniProtKB-UniRule"/>
</dbReference>
<dbReference type="UniPathway" id="UPA00109">
    <property type="reaction ID" value="UER00181"/>
</dbReference>
<comment type="pathway">
    <text evidence="8">Carbohydrate biosynthesis; gluconeogenesis.</text>
</comment>
<comment type="pathway">
    <text evidence="1 8 9">Carbohydrate degradation; glycolysis; D-glyceraldehyde 3-phosphate and glycerone phosphate from D-glucose: step 2/4.</text>
</comment>
<evidence type="ECO:0000256" key="9">
    <source>
        <dbReference type="RuleBase" id="RU000612"/>
    </source>
</evidence>
<evidence type="ECO:0000256" key="6">
    <source>
        <dbReference type="ARBA" id="ARBA00023235"/>
    </source>
</evidence>
<dbReference type="PANTHER" id="PTHR11469:SF1">
    <property type="entry name" value="GLUCOSE-6-PHOSPHATE ISOMERASE"/>
    <property type="match status" value="1"/>
</dbReference>
<dbReference type="RefSeq" id="WP_033504723.1">
    <property type="nucleotide sequence ID" value="NZ_CP011786.1"/>
</dbReference>
<dbReference type="CDD" id="cd05016">
    <property type="entry name" value="SIS_PGI_2"/>
    <property type="match status" value="1"/>
</dbReference>
<dbReference type="Gene3D" id="1.10.1390.10">
    <property type="match status" value="1"/>
</dbReference>
<comment type="similarity">
    <text evidence="2 8 9">Belongs to the GPI family.</text>
</comment>
<dbReference type="HAMAP" id="MF_00473">
    <property type="entry name" value="G6P_isomerase"/>
    <property type="match status" value="1"/>
</dbReference>
<dbReference type="Proteomes" id="UP000029015">
    <property type="component" value="Unassembled WGS sequence"/>
</dbReference>
<dbReference type="KEGG" id="bact:AB656_07440"/>
<dbReference type="FunFam" id="3.40.50.10490:FF:000018">
    <property type="entry name" value="Glucose-6-phosphate isomerase"/>
    <property type="match status" value="1"/>
</dbReference>
<reference evidence="10 11" key="1">
    <citation type="submission" date="2014-03" db="EMBL/GenBank/DDBJ databases">
        <title>Genomics of Bifidobacteria.</title>
        <authorList>
            <person name="Ventura M."/>
            <person name="Milani C."/>
            <person name="Lugli G.A."/>
        </authorList>
    </citation>
    <scope>NUCLEOTIDE SEQUENCE [LARGE SCALE GENOMIC DNA]</scope>
    <source>
        <strain evidence="10 11">DSM 22766</strain>
    </source>
</reference>
<evidence type="ECO:0000256" key="8">
    <source>
        <dbReference type="HAMAP-Rule" id="MF_00473"/>
    </source>
</evidence>
<keyword evidence="11" id="KW-1185">Reference proteome</keyword>
<comment type="caution">
    <text evidence="10">The sequence shown here is derived from an EMBL/GenBank/DDBJ whole genome shotgun (WGS) entry which is preliminary data.</text>
</comment>
<dbReference type="PANTHER" id="PTHR11469">
    <property type="entry name" value="GLUCOSE-6-PHOSPHATE ISOMERASE"/>
    <property type="match status" value="1"/>
</dbReference>
<dbReference type="NCBIfam" id="NF001211">
    <property type="entry name" value="PRK00179.1"/>
    <property type="match status" value="1"/>
</dbReference>
<name>A0A086Z231_9BIFI</name>
<dbReference type="GO" id="GO:0005829">
    <property type="term" value="C:cytosol"/>
    <property type="evidence" value="ECO:0007669"/>
    <property type="project" value="TreeGrafter"/>
</dbReference>
<dbReference type="UniPathway" id="UPA00138"/>
<dbReference type="OrthoDB" id="140919at2"/>
<dbReference type="PROSITE" id="PS00765">
    <property type="entry name" value="P_GLUCOSE_ISOMERASE_1"/>
    <property type="match status" value="1"/>
</dbReference>
<feature type="active site" evidence="8">
    <location>
        <position position="404"/>
    </location>
</feature>
<dbReference type="InterPro" id="IPR001672">
    <property type="entry name" value="G6P_Isomerase"/>
</dbReference>
<dbReference type="InterPro" id="IPR046348">
    <property type="entry name" value="SIS_dom_sf"/>
</dbReference>
<dbReference type="eggNOG" id="COG0166">
    <property type="taxonomic scope" value="Bacteria"/>
</dbReference>
<dbReference type="STRING" id="1437605.AB656_07440"/>
<accession>A0A086Z231</accession>
<comment type="function">
    <text evidence="8">Catalyzes the reversible isomerization of glucose-6-phosphate to fructose-6-phosphate.</text>
</comment>
<evidence type="ECO:0000313" key="11">
    <source>
        <dbReference type="Proteomes" id="UP000029015"/>
    </source>
</evidence>
<dbReference type="InterPro" id="IPR023096">
    <property type="entry name" value="G6P_Isomerase_C"/>
</dbReference>
<evidence type="ECO:0000256" key="7">
    <source>
        <dbReference type="ARBA" id="ARBA00029321"/>
    </source>
</evidence>
<dbReference type="PATRIC" id="fig|1437605.7.peg.1524"/>
<evidence type="ECO:0000256" key="2">
    <source>
        <dbReference type="ARBA" id="ARBA00006604"/>
    </source>
</evidence>
<feature type="active site" evidence="8">
    <location>
        <position position="528"/>
    </location>
</feature>
<sequence length="564" mass="62830">MAINPPVDATQTPAWAQLQQHFNDLQSQGINLRRWFDDDPERTAKLTFEAGDLHFDLSKNLIQPQTLTLLAQLAKEVRLDERIEQMFTGVHINNTEDRAVLHTALRRPASEQGELIVDGQDVVKDVRETLQRIYDFADQVRTGQWRGVSGKRIETVVNIGIGGSDLGPVMVYEALKPYADAGITARYISNIDPNDLAEKTRDLDPETTLFVIVSKTFSTLETLTNAREARAWLLDQLQAKRAIDGSDASRAQAVKQHFVAVSTALDKVEAFGIDPANAFGFWNWVGGRYSVDSAVGTSLAIVFGPTRFEEFLKGFHAIDTYYRTTPFERNVVALMGLMNVWYVNFFGAHSHAVLPYDQYLHRFPAYLQQLTMESNGKSVRWDGTPVTTQTGEIFWGEPGTNGQHAFYQLIHQGTRLIPADFIAFANTPNPAKDGDQDVHELFLANYFAQTKALAFGKTADEVRSEGTPEAIVPARVFTGNRPTTSIFGEALTPYSLGELIALYEHITLTEGSVWGVDSFDQWGVELGKKLAQEITPAISKDDAALAAQDQSTKSLIAFYRAHRH</sequence>
<keyword evidence="6 8" id="KW-0413">Isomerase</keyword>
<dbReference type="GO" id="GO:0051156">
    <property type="term" value="P:glucose 6-phosphate metabolic process"/>
    <property type="evidence" value="ECO:0007669"/>
    <property type="project" value="TreeGrafter"/>
</dbReference>
<feature type="active site" description="Proton donor" evidence="8">
    <location>
        <position position="373"/>
    </location>
</feature>
<dbReference type="GO" id="GO:0004347">
    <property type="term" value="F:glucose-6-phosphate isomerase activity"/>
    <property type="evidence" value="ECO:0007669"/>
    <property type="project" value="UniProtKB-UniRule"/>
</dbReference>
<protein>
    <recommendedName>
        <fullName evidence="8">Glucose-6-phosphate isomerase</fullName>
        <shortName evidence="8">GPI</shortName>
        <ecNumber evidence="8">5.3.1.9</ecNumber>
    </recommendedName>
    <alternativeName>
        <fullName evidence="8">Phosphoglucose isomerase</fullName>
        <shortName evidence="8">PGI</shortName>
    </alternativeName>
    <alternativeName>
        <fullName evidence="8">Phosphohexose isomerase</fullName>
        <shortName evidence="8">PHI</shortName>
    </alternativeName>
</protein>
<evidence type="ECO:0000256" key="4">
    <source>
        <dbReference type="ARBA" id="ARBA00022490"/>
    </source>
</evidence>
<dbReference type="AlphaFoldDB" id="A0A086Z231"/>
<keyword evidence="4 8" id="KW-0963">Cytoplasm</keyword>
<dbReference type="CDD" id="cd05015">
    <property type="entry name" value="SIS_PGI_1"/>
    <property type="match status" value="1"/>
</dbReference>
<dbReference type="PROSITE" id="PS51463">
    <property type="entry name" value="P_GLUCOSE_ISOMERASE_3"/>
    <property type="match status" value="1"/>
</dbReference>
<dbReference type="InterPro" id="IPR018189">
    <property type="entry name" value="Phosphoglucose_isomerase_CS"/>
</dbReference>
<dbReference type="GO" id="GO:0048029">
    <property type="term" value="F:monosaccharide binding"/>
    <property type="evidence" value="ECO:0007669"/>
    <property type="project" value="TreeGrafter"/>
</dbReference>
<dbReference type="GO" id="GO:0006096">
    <property type="term" value="P:glycolytic process"/>
    <property type="evidence" value="ECO:0007669"/>
    <property type="project" value="UniProtKB-UniRule"/>
</dbReference>
<proteinExistence type="inferred from homology"/>
<evidence type="ECO:0000256" key="5">
    <source>
        <dbReference type="ARBA" id="ARBA00023152"/>
    </source>
</evidence>
<keyword evidence="5 8" id="KW-0324">Glycolysis</keyword>
<evidence type="ECO:0000256" key="3">
    <source>
        <dbReference type="ARBA" id="ARBA00022432"/>
    </source>
</evidence>
<dbReference type="SUPFAM" id="SSF53697">
    <property type="entry name" value="SIS domain"/>
    <property type="match status" value="1"/>
</dbReference>
<evidence type="ECO:0000256" key="1">
    <source>
        <dbReference type="ARBA" id="ARBA00004926"/>
    </source>
</evidence>
<dbReference type="Gene3D" id="3.40.50.10490">
    <property type="entry name" value="Glucose-6-phosphate isomerase like protein, domain 1"/>
    <property type="match status" value="2"/>
</dbReference>
<keyword evidence="3 8" id="KW-0312">Gluconeogenesis</keyword>
<dbReference type="EMBL" id="JGYK01000001">
    <property type="protein sequence ID" value="KFI40581.1"/>
    <property type="molecule type" value="Genomic_DNA"/>
</dbReference>